<keyword evidence="7" id="KW-0819">tRNA processing</keyword>
<evidence type="ECO:0000256" key="8">
    <source>
        <dbReference type="ARBA" id="ARBA00022884"/>
    </source>
</evidence>
<evidence type="ECO:0000256" key="3">
    <source>
        <dbReference type="ARBA" id="ARBA00022555"/>
    </source>
</evidence>
<feature type="compositionally biased region" description="Basic and acidic residues" evidence="11">
    <location>
        <begin position="725"/>
        <end position="748"/>
    </location>
</feature>
<dbReference type="AlphaFoldDB" id="M5FQS8"/>
<dbReference type="InterPro" id="IPR057285">
    <property type="entry name" value="Pre-PUA_NSUN2"/>
</dbReference>
<feature type="region of interest" description="Disordered" evidence="11">
    <location>
        <begin position="687"/>
        <end position="707"/>
    </location>
</feature>
<keyword evidence="9" id="KW-0539">Nucleus</keyword>
<dbReference type="PRINTS" id="PR02008">
    <property type="entry name" value="RCMTFAMILY"/>
</dbReference>
<dbReference type="GO" id="GO:0030488">
    <property type="term" value="P:tRNA methylation"/>
    <property type="evidence" value="ECO:0007669"/>
    <property type="project" value="TreeGrafter"/>
</dbReference>
<feature type="domain" description="SAM-dependent MTase RsmB/NOP-type" evidence="12">
    <location>
        <begin position="73"/>
        <end position="444"/>
    </location>
</feature>
<evidence type="ECO:0000259" key="12">
    <source>
        <dbReference type="PROSITE" id="PS51686"/>
    </source>
</evidence>
<evidence type="ECO:0000256" key="10">
    <source>
        <dbReference type="PROSITE-ProRule" id="PRU01023"/>
    </source>
</evidence>
<dbReference type="InterPro" id="IPR001678">
    <property type="entry name" value="MeTrfase_RsmB-F_NOP2_dom"/>
</dbReference>
<keyword evidence="8 10" id="KW-0694">RNA-binding</keyword>
<sequence length="768" mass="84704">MGRGKVKVNFLCSFDVVAKPDRVLQKQYKGKGDNGAATTTKRTNEWGVPSENPKFRAYYEAQNIMPAAEWPAFINSMMAPLPTTFRVTGSRATAQELNELIKAQYLPSLTGITFEDQPIDPPKQISWYPQGLVWQLNLAKRVLRKLPEFRAFQLFLVYETDAGNISRQELVSMIPPLLLDVQPHHIVMDMCAAPGSKSAQLIEALHSGDAESIPSGLLVANDSDYKRTHMLVHQAGRLASPALMVTNVDASHFTNIKVPAEPPNTGLVNLKFDRILADVPCTGDGTLRKNINIWRDWSITAGNGMHSLQLRILLRGMKMLKPGGLIAYSTCSLNPVENEAVLAAAINQSSDEFVLADVSDRLPGLVTRPGMSKWTVAIDREGTLKDTFAEYEEAMKDSTDTRKRVLESCWPPQDVGDLHLERAMRILPQDQDTGAFFVALLRKVAKTELPSSTAQDTTSQKRKAEEELDGQPGQKRAKVEAEEEPEGQTGGTYAEQPFRYIAEDNAQMQEGLKTLNLLPSFPSNLLFARSSKAESIRSVYLTNSILKTILQHNDIAKIRLINCGTKVIADHGTPQAGKAFRFMHDGVSLILPHIKPEGILHASTANLKILLASYNPTFEEQEEPFRTALRNKTGTSYLVRVEPTESEILKQPFILPLWRAAASAGLLLDKKARSALSLRVFGEDVSPAGKDQEKNAKEKEDKAEEADVEAAVAVEEAELADLELEDKRVDIEETAGPERGDADVREETAGMTQTEISQSAVVQGSLEG</sequence>
<dbReference type="InterPro" id="IPR023270">
    <property type="entry name" value="RCMT_NCL1"/>
</dbReference>
<dbReference type="OrthoDB" id="6093671at2759"/>
<feature type="compositionally biased region" description="Basic and acidic residues" evidence="11">
    <location>
        <begin position="690"/>
        <end position="702"/>
    </location>
</feature>
<reference evidence="13 14" key="1">
    <citation type="journal article" date="2012" name="Science">
        <title>The Paleozoic origin of enzymatic lignin decomposition reconstructed from 31 fungal genomes.</title>
        <authorList>
            <person name="Floudas D."/>
            <person name="Binder M."/>
            <person name="Riley R."/>
            <person name="Barry K."/>
            <person name="Blanchette R.A."/>
            <person name="Henrissat B."/>
            <person name="Martinez A.T."/>
            <person name="Otillar R."/>
            <person name="Spatafora J.W."/>
            <person name="Yadav J.S."/>
            <person name="Aerts A."/>
            <person name="Benoit I."/>
            <person name="Boyd A."/>
            <person name="Carlson A."/>
            <person name="Copeland A."/>
            <person name="Coutinho P.M."/>
            <person name="de Vries R.P."/>
            <person name="Ferreira P."/>
            <person name="Findley K."/>
            <person name="Foster B."/>
            <person name="Gaskell J."/>
            <person name="Glotzer D."/>
            <person name="Gorecki P."/>
            <person name="Heitman J."/>
            <person name="Hesse C."/>
            <person name="Hori C."/>
            <person name="Igarashi K."/>
            <person name="Jurgens J.A."/>
            <person name="Kallen N."/>
            <person name="Kersten P."/>
            <person name="Kohler A."/>
            <person name="Kuees U."/>
            <person name="Kumar T.K.A."/>
            <person name="Kuo A."/>
            <person name="LaButti K."/>
            <person name="Larrondo L.F."/>
            <person name="Lindquist E."/>
            <person name="Ling A."/>
            <person name="Lombard V."/>
            <person name="Lucas S."/>
            <person name="Lundell T."/>
            <person name="Martin R."/>
            <person name="McLaughlin D.J."/>
            <person name="Morgenstern I."/>
            <person name="Morin E."/>
            <person name="Murat C."/>
            <person name="Nagy L.G."/>
            <person name="Nolan M."/>
            <person name="Ohm R.A."/>
            <person name="Patyshakuliyeva A."/>
            <person name="Rokas A."/>
            <person name="Ruiz-Duenas F.J."/>
            <person name="Sabat G."/>
            <person name="Salamov A."/>
            <person name="Samejima M."/>
            <person name="Schmutz J."/>
            <person name="Slot J.C."/>
            <person name="St John F."/>
            <person name="Stenlid J."/>
            <person name="Sun H."/>
            <person name="Sun S."/>
            <person name="Syed K."/>
            <person name="Tsang A."/>
            <person name="Wiebenga A."/>
            <person name="Young D."/>
            <person name="Pisabarro A."/>
            <person name="Eastwood D.C."/>
            <person name="Martin F."/>
            <person name="Cullen D."/>
            <person name="Grigoriev I.V."/>
            <person name="Hibbett D.S."/>
        </authorList>
    </citation>
    <scope>NUCLEOTIDE SEQUENCE [LARGE SCALE GENOMIC DNA]</scope>
    <source>
        <strain evidence="13 14">DJM-731 SS1</strain>
    </source>
</reference>
<dbReference type="GO" id="GO:0005634">
    <property type="term" value="C:nucleus"/>
    <property type="evidence" value="ECO:0007669"/>
    <property type="project" value="UniProtKB-SubCell"/>
</dbReference>
<feature type="region of interest" description="Disordered" evidence="11">
    <location>
        <begin position="724"/>
        <end position="768"/>
    </location>
</feature>
<dbReference type="HOGENOM" id="CLU_005316_4_2_1"/>
<name>M5FQS8_DACPD</name>
<keyword evidence="4 10" id="KW-0489">Methyltransferase</keyword>
<dbReference type="InterPro" id="IPR057286">
    <property type="entry name" value="PUA_NSUN2"/>
</dbReference>
<evidence type="ECO:0000256" key="1">
    <source>
        <dbReference type="ARBA" id="ARBA00004123"/>
    </source>
</evidence>
<keyword evidence="5 10" id="KW-0808">Transferase</keyword>
<dbReference type="GeneID" id="63690416"/>
<dbReference type="InterPro" id="IPR049560">
    <property type="entry name" value="MeTrfase_RsmB-F_NOP2_cat"/>
</dbReference>
<keyword evidence="3" id="KW-0820">tRNA-binding</keyword>
<evidence type="ECO:0000256" key="7">
    <source>
        <dbReference type="ARBA" id="ARBA00022694"/>
    </source>
</evidence>
<dbReference type="OMA" id="TQRKHFQ"/>
<dbReference type="SUPFAM" id="SSF53335">
    <property type="entry name" value="S-adenosyl-L-methionine-dependent methyltransferases"/>
    <property type="match status" value="1"/>
</dbReference>
<feature type="binding site" evidence="10">
    <location>
        <begin position="191"/>
        <end position="197"/>
    </location>
    <ligand>
        <name>S-adenosyl-L-methionine</name>
        <dbReference type="ChEBI" id="CHEBI:59789"/>
    </ligand>
</feature>
<dbReference type="RefSeq" id="XP_040626208.1">
    <property type="nucleotide sequence ID" value="XM_040775354.1"/>
</dbReference>
<dbReference type="GO" id="GO:0000049">
    <property type="term" value="F:tRNA binding"/>
    <property type="evidence" value="ECO:0007669"/>
    <property type="project" value="UniProtKB-KW"/>
</dbReference>
<dbReference type="Pfam" id="PF25378">
    <property type="entry name" value="PUA_NSUN2"/>
    <property type="match status" value="1"/>
</dbReference>
<feature type="compositionally biased region" description="Polar residues" evidence="11">
    <location>
        <begin position="750"/>
        <end position="762"/>
    </location>
</feature>
<dbReference type="PRINTS" id="PR02011">
    <property type="entry name" value="RCMTNCL1"/>
</dbReference>
<proteinExistence type="inferred from homology"/>
<evidence type="ECO:0000256" key="5">
    <source>
        <dbReference type="ARBA" id="ARBA00022679"/>
    </source>
</evidence>
<dbReference type="PROSITE" id="PS01153">
    <property type="entry name" value="NOL1_NOP2_SUN"/>
    <property type="match status" value="1"/>
</dbReference>
<keyword evidence="6 10" id="KW-0949">S-adenosyl-L-methionine</keyword>
<evidence type="ECO:0000313" key="13">
    <source>
        <dbReference type="EMBL" id="EJT99310.1"/>
    </source>
</evidence>
<dbReference type="InterPro" id="IPR029063">
    <property type="entry name" value="SAM-dependent_MTases_sf"/>
</dbReference>
<dbReference type="PANTHER" id="PTHR22808:SF1">
    <property type="entry name" value="RNA CYTOSINE-C(5)-METHYLTRANSFERASE NSUN2-RELATED"/>
    <property type="match status" value="1"/>
</dbReference>
<dbReference type="Pfam" id="PF01189">
    <property type="entry name" value="Methyltr_RsmB-F"/>
    <property type="match status" value="1"/>
</dbReference>
<dbReference type="Pfam" id="PF25376">
    <property type="entry name" value="Pre-PUA_NSUN2"/>
    <property type="match status" value="1"/>
</dbReference>
<gene>
    <name evidence="13" type="ORF">DACRYDRAFT_56086</name>
</gene>
<evidence type="ECO:0000256" key="2">
    <source>
        <dbReference type="ARBA" id="ARBA00007494"/>
    </source>
</evidence>
<evidence type="ECO:0000256" key="9">
    <source>
        <dbReference type="ARBA" id="ARBA00023242"/>
    </source>
</evidence>
<evidence type="ECO:0000256" key="11">
    <source>
        <dbReference type="SAM" id="MobiDB-lite"/>
    </source>
</evidence>
<evidence type="ECO:0000313" key="14">
    <source>
        <dbReference type="Proteomes" id="UP000030653"/>
    </source>
</evidence>
<feature type="compositionally biased region" description="Polar residues" evidence="11">
    <location>
        <begin position="449"/>
        <end position="458"/>
    </location>
</feature>
<feature type="binding site" evidence="10">
    <location>
        <position position="278"/>
    </location>
    <ligand>
        <name>S-adenosyl-L-methionine</name>
        <dbReference type="ChEBI" id="CHEBI:59789"/>
    </ligand>
</feature>
<evidence type="ECO:0000256" key="4">
    <source>
        <dbReference type="ARBA" id="ARBA00022603"/>
    </source>
</evidence>
<dbReference type="GO" id="GO:0016428">
    <property type="term" value="F:tRNA (cytidine-5-)-methyltransferase activity"/>
    <property type="evidence" value="ECO:0007669"/>
    <property type="project" value="InterPro"/>
</dbReference>
<feature type="binding site" evidence="10">
    <location>
        <position position="222"/>
    </location>
    <ligand>
        <name>S-adenosyl-L-methionine</name>
        <dbReference type="ChEBI" id="CHEBI:59789"/>
    </ligand>
</feature>
<feature type="region of interest" description="Disordered" evidence="11">
    <location>
        <begin position="449"/>
        <end position="496"/>
    </location>
</feature>
<dbReference type="InterPro" id="IPR023267">
    <property type="entry name" value="RCMT"/>
</dbReference>
<dbReference type="STRING" id="1858805.M5FQS8"/>
<dbReference type="GO" id="GO:0005737">
    <property type="term" value="C:cytoplasm"/>
    <property type="evidence" value="ECO:0007669"/>
    <property type="project" value="TreeGrafter"/>
</dbReference>
<accession>M5FQS8</accession>
<feature type="binding site" evidence="10">
    <location>
        <position position="249"/>
    </location>
    <ligand>
        <name>S-adenosyl-L-methionine</name>
        <dbReference type="ChEBI" id="CHEBI:59789"/>
    </ligand>
</feature>
<dbReference type="Gene3D" id="3.40.50.150">
    <property type="entry name" value="Vaccinia Virus protein VP39"/>
    <property type="match status" value="1"/>
</dbReference>
<feature type="active site" description="Nucleophile" evidence="10">
    <location>
        <position position="331"/>
    </location>
</feature>
<dbReference type="Proteomes" id="UP000030653">
    <property type="component" value="Unassembled WGS sequence"/>
</dbReference>
<keyword evidence="14" id="KW-1185">Reference proteome</keyword>
<comment type="subcellular location">
    <subcellularLocation>
        <location evidence="1">Nucleus</location>
    </subcellularLocation>
</comment>
<organism evidence="13 14">
    <name type="scientific">Dacryopinax primogenitus (strain DJM 731)</name>
    <name type="common">Brown rot fungus</name>
    <dbReference type="NCBI Taxonomy" id="1858805"/>
    <lineage>
        <taxon>Eukaryota</taxon>
        <taxon>Fungi</taxon>
        <taxon>Dikarya</taxon>
        <taxon>Basidiomycota</taxon>
        <taxon>Agaricomycotina</taxon>
        <taxon>Dacrymycetes</taxon>
        <taxon>Dacrymycetales</taxon>
        <taxon>Dacrymycetaceae</taxon>
        <taxon>Dacryopinax</taxon>
    </lineage>
</organism>
<comment type="similarity">
    <text evidence="2 10">Belongs to the class I-like SAM-binding methyltransferase superfamily. RsmB/NOP family.</text>
</comment>
<evidence type="ECO:0000256" key="6">
    <source>
        <dbReference type="ARBA" id="ARBA00022691"/>
    </source>
</evidence>
<dbReference type="EMBL" id="JH795870">
    <property type="protein sequence ID" value="EJT99310.1"/>
    <property type="molecule type" value="Genomic_DNA"/>
</dbReference>
<feature type="region of interest" description="Disordered" evidence="11">
    <location>
        <begin position="28"/>
        <end position="47"/>
    </location>
</feature>
<dbReference type="PROSITE" id="PS51686">
    <property type="entry name" value="SAM_MT_RSMB_NOP"/>
    <property type="match status" value="1"/>
</dbReference>
<protein>
    <submittedName>
        <fullName evidence="13">S-adenosyl-L-methionine-dependent methyltransferase</fullName>
    </submittedName>
</protein>
<dbReference type="InterPro" id="IPR018314">
    <property type="entry name" value="RsmB/NOL1/NOP2-like_CS"/>
</dbReference>
<dbReference type="PANTHER" id="PTHR22808">
    <property type="entry name" value="NCL1 YEAST -RELATED NOL1/NOP2/FMU SUN DOMAIN-CONTAINING"/>
    <property type="match status" value="1"/>
</dbReference>